<dbReference type="RefSeq" id="WP_070931687.1">
    <property type="nucleotide sequence ID" value="NZ_MIPT01000001.1"/>
</dbReference>
<protein>
    <recommendedName>
        <fullName evidence="4">DUF4136 domain-containing protein</fullName>
    </recommendedName>
</protein>
<evidence type="ECO:0008006" key="4">
    <source>
        <dbReference type="Google" id="ProtNLM"/>
    </source>
</evidence>
<dbReference type="EMBL" id="MIPT01000001">
    <property type="protein sequence ID" value="OHT18156.1"/>
    <property type="molecule type" value="Genomic_DNA"/>
</dbReference>
<keyword evidence="3" id="KW-1185">Reference proteome</keyword>
<evidence type="ECO:0000313" key="2">
    <source>
        <dbReference type="EMBL" id="OHT18156.1"/>
    </source>
</evidence>
<name>A0A1S1H934_9SPHN</name>
<sequence length="248" mass="26394">MRKTRLLAAAMACGISLSLLSAPALAQEKTGVKAGFVMPAGGTRIVLMRPSVRVGAQSTGGLFEPNADWTARARENLDGAIRKAQGQLGHQVTPYEDGTGAADSLSNQYRGLFTSLADSVREFQFFPGNRLPTKKRKDSFEWTIGPEVKNLPGLENADYVMFITTEDQYGSAGRKALQIFAALGGVGITSGVHLGYAGLVDVRTGELVWLNADQQMGGDVRTAEGAEKRVSQLLEGFPGSTIRSASAQ</sequence>
<evidence type="ECO:0000256" key="1">
    <source>
        <dbReference type="SAM" id="SignalP"/>
    </source>
</evidence>
<gene>
    <name evidence="2" type="ORF">BHE75_00125</name>
</gene>
<reference evidence="2 3" key="1">
    <citation type="submission" date="2016-09" db="EMBL/GenBank/DDBJ databases">
        <title>Metabolic pathway, cell adaptation mechanisms and a novel monoxygenase revealed through proteogenomic-transcription analysis of a Sphingomonas haloaromaticamans strain degrading the fungicide ortho-phenylphenol.</title>
        <authorList>
            <person name="Perruchon C."/>
            <person name="Papadopoulou E.S."/>
            <person name="Rousidou C."/>
            <person name="Vasileiadis S."/>
            <person name="Tanou G."/>
            <person name="Amoutzias G."/>
            <person name="Molassiotis A."/>
            <person name="Karpouzas D.G."/>
        </authorList>
    </citation>
    <scope>NUCLEOTIDE SEQUENCE [LARGE SCALE GENOMIC DNA]</scope>
    <source>
        <strain evidence="2 3">P3</strain>
    </source>
</reference>
<proteinExistence type="predicted"/>
<evidence type="ECO:0000313" key="3">
    <source>
        <dbReference type="Proteomes" id="UP000179467"/>
    </source>
</evidence>
<organism evidence="2 3">
    <name type="scientific">Edaphosphingomonas haloaromaticamans</name>
    <dbReference type="NCBI Taxonomy" id="653954"/>
    <lineage>
        <taxon>Bacteria</taxon>
        <taxon>Pseudomonadati</taxon>
        <taxon>Pseudomonadota</taxon>
        <taxon>Alphaproteobacteria</taxon>
        <taxon>Sphingomonadales</taxon>
        <taxon>Rhizorhabdaceae</taxon>
        <taxon>Edaphosphingomonas</taxon>
    </lineage>
</organism>
<feature type="signal peptide" evidence="1">
    <location>
        <begin position="1"/>
        <end position="26"/>
    </location>
</feature>
<comment type="caution">
    <text evidence="2">The sequence shown here is derived from an EMBL/GenBank/DDBJ whole genome shotgun (WGS) entry which is preliminary data.</text>
</comment>
<dbReference type="Proteomes" id="UP000179467">
    <property type="component" value="Unassembled WGS sequence"/>
</dbReference>
<feature type="chain" id="PRO_5010258402" description="DUF4136 domain-containing protein" evidence="1">
    <location>
        <begin position="27"/>
        <end position="248"/>
    </location>
</feature>
<accession>A0A1S1H934</accession>
<keyword evidence="1" id="KW-0732">Signal</keyword>
<dbReference type="AlphaFoldDB" id="A0A1S1H934"/>